<dbReference type="Pfam" id="PF05292">
    <property type="entry name" value="MCD"/>
    <property type="match status" value="2"/>
</dbReference>
<protein>
    <submittedName>
        <fullName evidence="3">Malonyl-CoA decarboxylase (MCD)</fullName>
    </submittedName>
</protein>
<dbReference type="InterPro" id="IPR007956">
    <property type="entry name" value="Malonyl_CoA_deC_C"/>
</dbReference>
<dbReference type="PANTHER" id="PTHR28641">
    <property type="match status" value="1"/>
</dbReference>
<dbReference type="Gene3D" id="1.20.140.90">
    <property type="entry name" value="Malonyl-CoA decarboxylase, oligemerization domain"/>
    <property type="match status" value="1"/>
</dbReference>
<dbReference type="InterPro" id="IPR038917">
    <property type="entry name" value="Malonyl_CoA_deC"/>
</dbReference>
<dbReference type="InterPro" id="IPR038351">
    <property type="entry name" value="MCD_N_sf"/>
</dbReference>
<dbReference type="EMBL" id="CXSU01000005">
    <property type="protein sequence ID" value="CTQ48530.1"/>
    <property type="molecule type" value="Genomic_DNA"/>
</dbReference>
<dbReference type="Pfam" id="PF17408">
    <property type="entry name" value="MCD_N"/>
    <property type="match status" value="1"/>
</dbReference>
<feature type="domain" description="Malonyl-CoA decarboxylase C-terminal" evidence="1">
    <location>
        <begin position="159"/>
        <end position="306"/>
    </location>
</feature>
<dbReference type="OrthoDB" id="5292736at2"/>
<dbReference type="RefSeq" id="WP_055082308.1">
    <property type="nucleotide sequence ID" value="NZ_CXSU01000005.1"/>
</dbReference>
<evidence type="ECO:0000259" key="2">
    <source>
        <dbReference type="Pfam" id="PF17408"/>
    </source>
</evidence>
<dbReference type="InterPro" id="IPR035372">
    <property type="entry name" value="MCD_N"/>
</dbReference>
<dbReference type="GO" id="GO:0050080">
    <property type="term" value="F:malonyl-CoA decarboxylase activity"/>
    <property type="evidence" value="ECO:0007669"/>
    <property type="project" value="InterPro"/>
</dbReference>
<dbReference type="AlphaFoldDB" id="A0A0M6YEZ5"/>
<dbReference type="STRING" id="420998.JDO7802_00532"/>
<sequence>MTTLAGLLSTVFDRRYVGSAAGDRRDIMTLCSGLMAARDEVSGMDLARRVLDRYRGLDDDARAAFFGWLAGEMEIDAGKVATALADYSADPTPLAHAALMTASEPPRQDLFRRLNRVPGATGQLVEMRADLRRAARTDGALTVVDADLSHLLRSWFNRGFLVLRPVNWDSPASLLQKIIEYEAVHTIDSWDDLRRRLQPADRRCFAFFHPAMPDEPLIFVEVALTRGIPGKIGALLAEDRVLLPKAQADTAVFYSISNCQPGLAGISFGNLLIKQVVADLTAELPGLRTFVTLSPIPGLADWLTAAGVAPADDAALRQAAAHYLTRERRGALPRDPVARFHLGNGATIHDIHADADPSASGQRQSRGAMVNYLYEPDRIAKNLEGLNEGRIAATRSVQSLARQAQIPEAQA</sequence>
<organism evidence="3 4">
    <name type="scientific">Jannaschia donghaensis</name>
    <dbReference type="NCBI Taxonomy" id="420998"/>
    <lineage>
        <taxon>Bacteria</taxon>
        <taxon>Pseudomonadati</taxon>
        <taxon>Pseudomonadota</taxon>
        <taxon>Alphaproteobacteria</taxon>
        <taxon>Rhodobacterales</taxon>
        <taxon>Roseobacteraceae</taxon>
        <taxon>Jannaschia</taxon>
    </lineage>
</organism>
<dbReference type="GO" id="GO:0006633">
    <property type="term" value="P:fatty acid biosynthetic process"/>
    <property type="evidence" value="ECO:0007669"/>
    <property type="project" value="InterPro"/>
</dbReference>
<dbReference type="InterPro" id="IPR042303">
    <property type="entry name" value="Malonyl_CoA_deC_C_sf"/>
</dbReference>
<gene>
    <name evidence="3" type="ORF">JDO7802_00532</name>
</gene>
<dbReference type="Gene3D" id="3.40.630.150">
    <property type="entry name" value="Malonyl-CoA decarboxylase, catalytic domain"/>
    <property type="match status" value="2"/>
</dbReference>
<evidence type="ECO:0000313" key="4">
    <source>
        <dbReference type="Proteomes" id="UP000049222"/>
    </source>
</evidence>
<feature type="domain" description="Malonyl-CoA decarboxylase N-terminal" evidence="2">
    <location>
        <begin position="76"/>
        <end position="156"/>
    </location>
</feature>
<dbReference type="PANTHER" id="PTHR28641:SF1">
    <property type="entry name" value="MALONYL-COA DECARBOXYLASE, MITOCHONDRIAL"/>
    <property type="match status" value="1"/>
</dbReference>
<evidence type="ECO:0000313" key="3">
    <source>
        <dbReference type="EMBL" id="CTQ48530.1"/>
    </source>
</evidence>
<dbReference type="Proteomes" id="UP000049222">
    <property type="component" value="Unassembled WGS sequence"/>
</dbReference>
<evidence type="ECO:0000259" key="1">
    <source>
        <dbReference type="Pfam" id="PF05292"/>
    </source>
</evidence>
<reference evidence="3 4" key="1">
    <citation type="submission" date="2015-07" db="EMBL/GenBank/DDBJ databases">
        <authorList>
            <person name="Noorani M."/>
        </authorList>
    </citation>
    <scope>NUCLEOTIDE SEQUENCE [LARGE SCALE GENOMIC DNA]</scope>
    <source>
        <strain evidence="3 4">CECT 7802</strain>
    </source>
</reference>
<proteinExistence type="predicted"/>
<keyword evidence="4" id="KW-1185">Reference proteome</keyword>
<name>A0A0M6YEZ5_9RHOB</name>
<feature type="domain" description="Malonyl-CoA decarboxylase C-terminal" evidence="1">
    <location>
        <begin position="314"/>
        <end position="375"/>
    </location>
</feature>
<accession>A0A0M6YEZ5</accession>